<dbReference type="Proteomes" id="UP000594759">
    <property type="component" value="Chromosome"/>
</dbReference>
<proteinExistence type="predicted"/>
<feature type="transmembrane region" description="Helical" evidence="1">
    <location>
        <begin position="46"/>
        <end position="66"/>
    </location>
</feature>
<dbReference type="KEGG" id="pex:IZT61_19880"/>
<evidence type="ECO:0000313" key="4">
    <source>
        <dbReference type="Proteomes" id="UP000594759"/>
    </source>
</evidence>
<feature type="domain" description="PH" evidence="2">
    <location>
        <begin position="12"/>
        <end position="153"/>
    </location>
</feature>
<dbReference type="RefSeq" id="WP_196098746.1">
    <property type="nucleotide sequence ID" value="NZ_CP064939.1"/>
</dbReference>
<dbReference type="Pfam" id="PF26566">
    <property type="entry name" value="PH_40"/>
    <property type="match status" value="1"/>
</dbReference>
<keyword evidence="1" id="KW-0812">Transmembrane</keyword>
<dbReference type="EMBL" id="CP064939">
    <property type="protein sequence ID" value="QPH39279.1"/>
    <property type="molecule type" value="Genomic_DNA"/>
</dbReference>
<evidence type="ECO:0000256" key="1">
    <source>
        <dbReference type="SAM" id="Phobius"/>
    </source>
</evidence>
<evidence type="ECO:0000259" key="2">
    <source>
        <dbReference type="Pfam" id="PF26566"/>
    </source>
</evidence>
<evidence type="ECO:0000313" key="3">
    <source>
        <dbReference type="EMBL" id="QPH39279.1"/>
    </source>
</evidence>
<keyword evidence="4" id="KW-1185">Reference proteome</keyword>
<dbReference type="AlphaFoldDB" id="A0A7S9KYM1"/>
<keyword evidence="1" id="KW-1133">Transmembrane helix</keyword>
<dbReference type="InterPro" id="IPR058916">
    <property type="entry name" value="PH_40"/>
</dbReference>
<protein>
    <recommendedName>
        <fullName evidence="2">PH domain-containing protein</fullName>
    </recommendedName>
</protein>
<organism evidence="3 4">
    <name type="scientific">Pedobacter endophyticus</name>
    <dbReference type="NCBI Taxonomy" id="2789740"/>
    <lineage>
        <taxon>Bacteria</taxon>
        <taxon>Pseudomonadati</taxon>
        <taxon>Bacteroidota</taxon>
        <taxon>Sphingobacteriia</taxon>
        <taxon>Sphingobacteriales</taxon>
        <taxon>Sphingobacteriaceae</taxon>
        <taxon>Pedobacter</taxon>
    </lineage>
</organism>
<reference evidence="3 4" key="1">
    <citation type="submission" date="2020-11" db="EMBL/GenBank/DDBJ databases">
        <title>Pedobacter endophytica, an endophytic bacteria isolated form Carex pumila.</title>
        <authorList>
            <person name="Peng Y."/>
            <person name="Jiang L."/>
            <person name="Lee J."/>
        </authorList>
    </citation>
    <scope>NUCLEOTIDE SEQUENCE [LARGE SCALE GENOMIC DNA]</scope>
    <source>
        <strain evidence="3 4">JBR3-12</strain>
    </source>
</reference>
<feature type="transmembrane region" description="Helical" evidence="1">
    <location>
        <begin position="16"/>
        <end position="34"/>
    </location>
</feature>
<gene>
    <name evidence="3" type="ORF">IZT61_19880</name>
</gene>
<keyword evidence="1" id="KW-0472">Membrane</keyword>
<sequence length="234" mass="27534">MEKTYRTKLIFHIKSLKFVLISSGVSFGVFYLILTSQQQSFNLNAFLLGALPLLLMFIAPAMYLHLTYYIKTFGQKLIVNESQNKLTVIEHGRRHCYNYSSIISIEQHLGLNYRNRIDRLGRRFTPWTPYGYITIKLDNGLRFQLTCLMIDIQNPPFVITHTYFRFFPYLKIQKEISEKRAAVTQNFENEVSHYKATFKNHTTRQLKEKLDNAKSYNKASVEASKQLLRNREAE</sequence>
<accession>A0A7S9KYM1</accession>
<name>A0A7S9KYM1_9SPHI</name>